<sequence length="172" mass="19407">MKLFENGEKSNPKIMGRVKATIRKKGRHTAQSMKKSLELVKAVMSIRQASKECNLKYPTRLTLCLARCPSPYSSHTLEDIENRQGEKSASPSLLNNVDAELNDSNEDKEKTISRVQELSHPKRHLHLFENNNPRRDSPDGPDSLKQLNSDRQNVGNPIRDVIVPTAQIPLSN</sequence>
<gene>
    <name evidence="2" type="ORF">LSINAPIS_LOCUS14594</name>
</gene>
<feature type="compositionally biased region" description="Polar residues" evidence="1">
    <location>
        <begin position="145"/>
        <end position="155"/>
    </location>
</feature>
<feature type="region of interest" description="Disordered" evidence="1">
    <location>
        <begin position="75"/>
        <end position="94"/>
    </location>
</feature>
<proteinExistence type="predicted"/>
<reference evidence="2 3" key="1">
    <citation type="submission" date="2017-07" db="EMBL/GenBank/DDBJ databases">
        <authorList>
            <person name="Talla V."/>
            <person name="Backstrom N."/>
        </authorList>
    </citation>
    <scope>NUCLEOTIDE SEQUENCE [LARGE SCALE GENOMIC DNA]</scope>
</reference>
<evidence type="ECO:0000256" key="1">
    <source>
        <dbReference type="SAM" id="MobiDB-lite"/>
    </source>
</evidence>
<feature type="region of interest" description="Disordered" evidence="1">
    <location>
        <begin position="118"/>
        <end position="159"/>
    </location>
</feature>
<dbReference type="AlphaFoldDB" id="A0A5E4R3I7"/>
<feature type="compositionally biased region" description="Basic and acidic residues" evidence="1">
    <location>
        <begin position="76"/>
        <end position="86"/>
    </location>
</feature>
<organism evidence="2 3">
    <name type="scientific">Leptidea sinapis</name>
    <dbReference type="NCBI Taxonomy" id="189913"/>
    <lineage>
        <taxon>Eukaryota</taxon>
        <taxon>Metazoa</taxon>
        <taxon>Ecdysozoa</taxon>
        <taxon>Arthropoda</taxon>
        <taxon>Hexapoda</taxon>
        <taxon>Insecta</taxon>
        <taxon>Pterygota</taxon>
        <taxon>Neoptera</taxon>
        <taxon>Endopterygota</taxon>
        <taxon>Lepidoptera</taxon>
        <taxon>Glossata</taxon>
        <taxon>Ditrysia</taxon>
        <taxon>Papilionoidea</taxon>
        <taxon>Pieridae</taxon>
        <taxon>Dismorphiinae</taxon>
        <taxon>Leptidea</taxon>
    </lineage>
</organism>
<evidence type="ECO:0000313" key="3">
    <source>
        <dbReference type="Proteomes" id="UP000324832"/>
    </source>
</evidence>
<dbReference type="Proteomes" id="UP000324832">
    <property type="component" value="Unassembled WGS sequence"/>
</dbReference>
<name>A0A5E4R3I7_9NEOP</name>
<accession>A0A5E4R3I7</accession>
<protein>
    <submittedName>
        <fullName evidence="2">Uncharacterized protein</fullName>
    </submittedName>
</protein>
<keyword evidence="3" id="KW-1185">Reference proteome</keyword>
<dbReference type="EMBL" id="FZQP02006915">
    <property type="protein sequence ID" value="VVD04948.1"/>
    <property type="molecule type" value="Genomic_DNA"/>
</dbReference>
<evidence type="ECO:0000313" key="2">
    <source>
        <dbReference type="EMBL" id="VVD04948.1"/>
    </source>
</evidence>